<proteinExistence type="predicted"/>
<gene>
    <name evidence="7" type="ORF">AK830_g9555</name>
</gene>
<feature type="compositionally biased region" description="Polar residues" evidence="5">
    <location>
        <begin position="681"/>
        <end position="700"/>
    </location>
</feature>
<feature type="region of interest" description="Disordered" evidence="5">
    <location>
        <begin position="1098"/>
        <end position="1144"/>
    </location>
</feature>
<dbReference type="InterPro" id="IPR004181">
    <property type="entry name" value="Znf_MIZ"/>
</dbReference>
<dbReference type="InterPro" id="IPR013083">
    <property type="entry name" value="Znf_RING/FYVE/PHD"/>
</dbReference>
<reference evidence="7 8" key="1">
    <citation type="submission" date="2015-09" db="EMBL/GenBank/DDBJ databases">
        <title>Draft genome of a European isolate of the apple canker pathogen Neonectria ditissima.</title>
        <authorList>
            <person name="Gomez-Cortecero A."/>
            <person name="Harrison R.J."/>
            <person name="Armitage A.D."/>
        </authorList>
    </citation>
    <scope>NUCLEOTIDE SEQUENCE [LARGE SCALE GENOMIC DNA]</scope>
    <source>
        <strain evidence="7 8">R09/05</strain>
    </source>
</reference>
<feature type="region of interest" description="Disordered" evidence="5">
    <location>
        <begin position="600"/>
        <end position="662"/>
    </location>
</feature>
<feature type="compositionally biased region" description="Polar residues" evidence="5">
    <location>
        <begin position="618"/>
        <end position="659"/>
    </location>
</feature>
<feature type="compositionally biased region" description="Polar residues" evidence="5">
    <location>
        <begin position="204"/>
        <end position="222"/>
    </location>
</feature>
<feature type="compositionally biased region" description="Basic and acidic residues" evidence="5">
    <location>
        <begin position="225"/>
        <end position="235"/>
    </location>
</feature>
<feature type="region of interest" description="Disordered" evidence="5">
    <location>
        <begin position="680"/>
        <end position="720"/>
    </location>
</feature>
<keyword evidence="2 4" id="KW-0863">Zinc-finger</keyword>
<comment type="caution">
    <text evidence="7">The sequence shown here is derived from an EMBL/GenBank/DDBJ whole genome shotgun (WGS) entry which is preliminary data.</text>
</comment>
<organism evidence="7 8">
    <name type="scientific">Neonectria ditissima</name>
    <dbReference type="NCBI Taxonomy" id="78410"/>
    <lineage>
        <taxon>Eukaryota</taxon>
        <taxon>Fungi</taxon>
        <taxon>Dikarya</taxon>
        <taxon>Ascomycota</taxon>
        <taxon>Pezizomycotina</taxon>
        <taxon>Sordariomycetes</taxon>
        <taxon>Hypocreomycetidae</taxon>
        <taxon>Hypocreales</taxon>
        <taxon>Nectriaceae</taxon>
        <taxon>Neonectria</taxon>
    </lineage>
</organism>
<feature type="region of interest" description="Disordered" evidence="5">
    <location>
        <begin position="557"/>
        <end position="581"/>
    </location>
</feature>
<accession>A0A0P7B9I3</accession>
<evidence type="ECO:0000259" key="6">
    <source>
        <dbReference type="PROSITE" id="PS51044"/>
    </source>
</evidence>
<evidence type="ECO:0000256" key="4">
    <source>
        <dbReference type="PROSITE-ProRule" id="PRU00452"/>
    </source>
</evidence>
<feature type="region of interest" description="Disordered" evidence="5">
    <location>
        <begin position="478"/>
        <end position="536"/>
    </location>
</feature>
<feature type="compositionally biased region" description="Polar residues" evidence="5">
    <location>
        <begin position="119"/>
        <end position="131"/>
    </location>
</feature>
<keyword evidence="3" id="KW-0862">Zinc</keyword>
<protein>
    <recommendedName>
        <fullName evidence="6">SP-RING-type domain-containing protein</fullName>
    </recommendedName>
</protein>
<dbReference type="STRING" id="78410.A0A0P7B9I3"/>
<evidence type="ECO:0000256" key="5">
    <source>
        <dbReference type="SAM" id="MobiDB-lite"/>
    </source>
</evidence>
<dbReference type="InterPro" id="IPR057847">
    <property type="entry name" value="ZMIZ1/ZMIZ2_GBD-like"/>
</dbReference>
<evidence type="ECO:0000313" key="7">
    <source>
        <dbReference type="EMBL" id="KPM37008.1"/>
    </source>
</evidence>
<evidence type="ECO:0000256" key="3">
    <source>
        <dbReference type="ARBA" id="ARBA00022833"/>
    </source>
</evidence>
<dbReference type="GO" id="GO:0061665">
    <property type="term" value="F:SUMO ligase activity"/>
    <property type="evidence" value="ECO:0007669"/>
    <property type="project" value="TreeGrafter"/>
</dbReference>
<feature type="compositionally biased region" description="Polar residues" evidence="5">
    <location>
        <begin position="140"/>
        <end position="149"/>
    </location>
</feature>
<dbReference type="Pfam" id="PF25527">
    <property type="entry name" value="GBD-like_ZMIZ1_ZMIZ2"/>
    <property type="match status" value="1"/>
</dbReference>
<evidence type="ECO:0000313" key="8">
    <source>
        <dbReference type="Proteomes" id="UP000050424"/>
    </source>
</evidence>
<dbReference type="PROSITE" id="PS51044">
    <property type="entry name" value="ZF_SP_RING"/>
    <property type="match status" value="1"/>
</dbReference>
<dbReference type="Gene3D" id="3.30.40.10">
    <property type="entry name" value="Zinc/RING finger domain, C3HC4 (zinc finger)"/>
    <property type="match status" value="1"/>
</dbReference>
<feature type="domain" description="SP-RING-type" evidence="6">
    <location>
        <begin position="985"/>
        <end position="1084"/>
    </location>
</feature>
<dbReference type="AlphaFoldDB" id="A0A0P7B9I3"/>
<dbReference type="GO" id="GO:0008270">
    <property type="term" value="F:zinc ion binding"/>
    <property type="evidence" value="ECO:0007669"/>
    <property type="project" value="UniProtKB-KW"/>
</dbReference>
<feature type="compositionally biased region" description="Low complexity" evidence="5">
    <location>
        <begin position="494"/>
        <end position="505"/>
    </location>
</feature>
<feature type="compositionally biased region" description="Polar residues" evidence="5">
    <location>
        <begin position="91"/>
        <end position="100"/>
    </location>
</feature>
<evidence type="ECO:0000256" key="1">
    <source>
        <dbReference type="ARBA" id="ARBA00022723"/>
    </source>
</evidence>
<feature type="region of interest" description="Disordered" evidence="5">
    <location>
        <begin position="50"/>
        <end position="159"/>
    </location>
</feature>
<dbReference type="OrthoDB" id="27975at2759"/>
<feature type="region of interest" description="Disordered" evidence="5">
    <location>
        <begin position="188"/>
        <end position="249"/>
    </location>
</feature>
<dbReference type="Proteomes" id="UP000050424">
    <property type="component" value="Unassembled WGS sequence"/>
</dbReference>
<dbReference type="PANTHER" id="PTHR10782:SF4">
    <property type="entry name" value="TONALLI, ISOFORM E"/>
    <property type="match status" value="1"/>
</dbReference>
<feature type="compositionally biased region" description="Low complexity" evidence="5">
    <location>
        <begin position="188"/>
        <end position="203"/>
    </location>
</feature>
<feature type="region of interest" description="Disordered" evidence="5">
    <location>
        <begin position="1030"/>
        <end position="1049"/>
    </location>
</feature>
<dbReference type="GO" id="GO:0016925">
    <property type="term" value="P:protein sumoylation"/>
    <property type="evidence" value="ECO:0007669"/>
    <property type="project" value="TreeGrafter"/>
</dbReference>
<keyword evidence="1" id="KW-0479">Metal-binding</keyword>
<dbReference type="PANTHER" id="PTHR10782">
    <property type="entry name" value="ZINC FINGER MIZ DOMAIN-CONTAINING PROTEIN"/>
    <property type="match status" value="1"/>
</dbReference>
<keyword evidence="8" id="KW-1185">Reference proteome</keyword>
<sequence>MPQSPEQPQPRANPVHQAAQIATSNKTLNTFLGGRHRSWMTEAFPTTNVIRTSEIAPRKRPRLTNDSAPLRALSTNDGNAQRREGFPVNQYLDQSGASDASRSRVVLPSPAPTDEPSPVISSHTDSPNHASSGYADITAPPQSAATDNFSRGGIAPTPSTALNARTAEHLQQASAASSPRSITNMAEQAMASASGSGAAAQEATGLQPSSAGRNVTSPQVGQRTDVPDPRAAERLPRRKRPPPLDDRAQVNKGWLQAVAARIAQFEDPGLLNDVVEIPRFKLLREACATQDIFYIVLHQVFCEWSLNKNVVYTVLHPHVSSEAIDQSFQILQTVLRKNDMMAPIHIEWFAMFPGAPHDLPRSSPQSGVIPNVAHFLNQLAHFWEAMVRSTQNRKFPFLVYEMVMNFGCTSPSLQSLLFTTSRRMLGVVDGPCAMALNDVFNKDKSSERRIDTGQFRAEDVTQIRMGFGSKYADIVQHFRQQQQQQQQPPSTQNSAASSPTITSTTGGRQQNHPRLLPRPSPILSHPHAISPSMTAAPSPVFTHLDVQMAARRASGPEYLGSLGSRGDLNARTSNVPTDGRGYATSEFVVDRPPQIFGNPATHVPQPFTPVSGGAVSPSLRSPYTTQDMSQNQALSSNGPTQNMQRRATSFQQQSTQAPPSQGLQFPQYIQQQQFAPVINPLLSNSSQPNQARATQNQSAPQPWPQSVPIAGGYGPQSPALRQPAQRVYPSYFAPGPPSARLPPGGYPANPPGFMIPARTEIHPNEYAVSSYGQHSLEVGLHQVRLRSPRRLPTWQLARNRYYQYVKETPFGPVAIHPQAMLLNFSFHVPEDHFEKLTMQKETPGLPFCHYYEGSYRYRLRLCMRPAQETEVDAADWAVSPCHWPKHVFVDVNDHMMELRRKQHFHKDLPIELTDVLVPGRNHIRISLPLVSDNVVPGNKYFIAVELVETRSHDSLKARIEKMQRTSVDETRQKMIRRLRPPSDSDDVIIEDETLQVSLADPFSSSMFEIPVRGAKCLHLECFDLETWLQTRPSKPPQKGGGEFQKGPEPSMVDTWKCPICDLDARPLSLRIDEYFIRVRNELVAGGMMNTKAITVTADGQWTPVSEPDDSDDETPVPNERILANGDREKSKSVPSGAIIEIVDD</sequence>
<evidence type="ECO:0000256" key="2">
    <source>
        <dbReference type="ARBA" id="ARBA00022771"/>
    </source>
</evidence>
<dbReference type="GO" id="GO:0000785">
    <property type="term" value="C:chromatin"/>
    <property type="evidence" value="ECO:0007669"/>
    <property type="project" value="TreeGrafter"/>
</dbReference>
<name>A0A0P7B9I3_9HYPO</name>
<dbReference type="EMBL" id="LKCW01000180">
    <property type="protein sequence ID" value="KPM37008.1"/>
    <property type="molecule type" value="Genomic_DNA"/>
</dbReference>